<dbReference type="AlphaFoldDB" id="A0A839RQL8"/>
<accession>A0A839RQL8</accession>
<dbReference type="Proteomes" id="UP000567922">
    <property type="component" value="Unassembled WGS sequence"/>
</dbReference>
<protein>
    <submittedName>
        <fullName evidence="1">Uncharacterized protein</fullName>
    </submittedName>
</protein>
<dbReference type="EMBL" id="JACHWS010000003">
    <property type="protein sequence ID" value="MBB3038830.1"/>
    <property type="molecule type" value="Genomic_DNA"/>
</dbReference>
<sequence>MPHCKQNAPAPVFGNRNGPASEALVSRAIRFGRSHYRYRKYHGSDSPRDQHNDTCEEVASAELSDGRPQGRWTERLAHSSVVTRGRNGVDHLSGRTCDPRRVKIVGHLSGVQQGRAHSGKVRSRTFASSEQVKNDFSAICRCLFGGTPLNYRAQLQNFSELPIAGNSRYRIGNQSVVYNCVAIPTNLHCSSSAVVPHCLF</sequence>
<proteinExistence type="predicted"/>
<evidence type="ECO:0000313" key="2">
    <source>
        <dbReference type="Proteomes" id="UP000567922"/>
    </source>
</evidence>
<evidence type="ECO:0000313" key="1">
    <source>
        <dbReference type="EMBL" id="MBB3038830.1"/>
    </source>
</evidence>
<name>A0A839RQL8_9ACTN</name>
<reference evidence="1 2" key="1">
    <citation type="submission" date="2020-08" db="EMBL/GenBank/DDBJ databases">
        <title>Sequencing the genomes of 1000 actinobacteria strains.</title>
        <authorList>
            <person name="Klenk H.-P."/>
        </authorList>
    </citation>
    <scope>NUCLEOTIDE SEQUENCE [LARGE SCALE GENOMIC DNA]</scope>
    <source>
        <strain evidence="1 2">DSM 45258</strain>
    </source>
</reference>
<keyword evidence="2" id="KW-1185">Reference proteome</keyword>
<gene>
    <name evidence="1" type="ORF">FHU29_003299</name>
</gene>
<organism evidence="1 2">
    <name type="scientific">Hoyosella altamirensis</name>
    <dbReference type="NCBI Taxonomy" id="616997"/>
    <lineage>
        <taxon>Bacteria</taxon>
        <taxon>Bacillati</taxon>
        <taxon>Actinomycetota</taxon>
        <taxon>Actinomycetes</taxon>
        <taxon>Mycobacteriales</taxon>
        <taxon>Hoyosellaceae</taxon>
        <taxon>Hoyosella</taxon>
    </lineage>
</organism>
<comment type="caution">
    <text evidence="1">The sequence shown here is derived from an EMBL/GenBank/DDBJ whole genome shotgun (WGS) entry which is preliminary data.</text>
</comment>